<accession>A0AAX2EWF6</accession>
<dbReference type="RefSeq" id="WP_072439948.1">
    <property type="nucleotide sequence ID" value="NZ_FONC01000009.1"/>
</dbReference>
<dbReference type="EMBL" id="FPAV01000009">
    <property type="protein sequence ID" value="SFU00459.1"/>
    <property type="molecule type" value="Genomic_DNA"/>
</dbReference>
<dbReference type="AlphaFoldDB" id="A0AAX2EWF6"/>
<comment type="caution">
    <text evidence="1">The sequence shown here is derived from an EMBL/GenBank/DDBJ whole genome shotgun (WGS) entry which is preliminary data.</text>
</comment>
<dbReference type="Proteomes" id="UP000199173">
    <property type="component" value="Unassembled WGS sequence"/>
</dbReference>
<dbReference type="EMBL" id="FOYJ01000010">
    <property type="protein sequence ID" value="SFR22716.1"/>
    <property type="molecule type" value="Genomic_DNA"/>
</dbReference>
<name>A0AAX2EWF6_9ENTR</name>
<keyword evidence="3" id="KW-1185">Reference proteome</keyword>
<protein>
    <submittedName>
        <fullName evidence="1">Uncharacterized protein</fullName>
    </submittedName>
</protein>
<gene>
    <name evidence="2" type="ORF">SAMN03159428_03311</name>
    <name evidence="1" type="ORF">SAMN03159514_03851</name>
</gene>
<evidence type="ECO:0000313" key="2">
    <source>
        <dbReference type="EMBL" id="SFU00459.1"/>
    </source>
</evidence>
<evidence type="ECO:0000313" key="3">
    <source>
        <dbReference type="Proteomes" id="UP000198760"/>
    </source>
</evidence>
<reference evidence="3 4" key="1">
    <citation type="submission" date="2016-10" db="EMBL/GenBank/DDBJ databases">
        <authorList>
            <person name="Varghese N."/>
            <person name="Submissions S."/>
        </authorList>
    </citation>
    <scope>NUCLEOTIDE SEQUENCE [LARGE SCALE GENOMIC DNA]</scope>
    <source>
        <strain evidence="2 3">NFIX06</strain>
        <strain evidence="1 4">NFIX08</strain>
    </source>
</reference>
<evidence type="ECO:0000313" key="4">
    <source>
        <dbReference type="Proteomes" id="UP000199173"/>
    </source>
</evidence>
<evidence type="ECO:0000313" key="1">
    <source>
        <dbReference type="EMBL" id="SFR22716.1"/>
    </source>
</evidence>
<proteinExistence type="predicted"/>
<organism evidence="1 4">
    <name type="scientific">Kosakonia radicincitans</name>
    <dbReference type="NCBI Taxonomy" id="283686"/>
    <lineage>
        <taxon>Bacteria</taxon>
        <taxon>Pseudomonadati</taxon>
        <taxon>Pseudomonadota</taxon>
        <taxon>Gammaproteobacteria</taxon>
        <taxon>Enterobacterales</taxon>
        <taxon>Enterobacteriaceae</taxon>
        <taxon>Kosakonia</taxon>
    </lineage>
</organism>
<dbReference type="Proteomes" id="UP000198760">
    <property type="component" value="Unassembled WGS sequence"/>
</dbReference>
<sequence length="127" mass="14497">MQGTRLLGDGYEPQVWLEGERLTYSLPVDSGFVSFNFTFDIRQRDLDVLRTDNFRRAVLEIVAHTVLQHSTLKGNPRLTQSDFGNLVADVLHSTSDALQAFITRIGQQHNIAIEHYVKEILKRLAMN</sequence>